<evidence type="ECO:0000313" key="2">
    <source>
        <dbReference type="EMBL" id="TYS48223.1"/>
    </source>
</evidence>
<evidence type="ECO:0008006" key="4">
    <source>
        <dbReference type="Google" id="ProtNLM"/>
    </source>
</evidence>
<dbReference type="Proteomes" id="UP000322997">
    <property type="component" value="Unassembled WGS sequence"/>
</dbReference>
<protein>
    <recommendedName>
        <fullName evidence="4">DUF4367 domain-containing protein</fullName>
    </recommendedName>
</protein>
<name>A0A5D4R9S9_9BACI</name>
<reference evidence="2 3" key="1">
    <citation type="submission" date="2019-08" db="EMBL/GenBank/DDBJ databases">
        <title>Bacillus genomes from the desert of Cuatro Cienegas, Coahuila.</title>
        <authorList>
            <person name="Olmedo-Alvarez G."/>
        </authorList>
    </citation>
    <scope>NUCLEOTIDE SEQUENCE [LARGE SCALE GENOMIC DNA]</scope>
    <source>
        <strain evidence="2 3">CH108_3D</strain>
    </source>
</reference>
<evidence type="ECO:0000313" key="3">
    <source>
        <dbReference type="Proteomes" id="UP000322997"/>
    </source>
</evidence>
<accession>A0A5D4R9S9</accession>
<proteinExistence type="predicted"/>
<evidence type="ECO:0000256" key="1">
    <source>
        <dbReference type="SAM" id="SignalP"/>
    </source>
</evidence>
<keyword evidence="1" id="KW-0732">Signal</keyword>
<organism evidence="2 3">
    <name type="scientific">Rossellomorea marisflavi</name>
    <dbReference type="NCBI Taxonomy" id="189381"/>
    <lineage>
        <taxon>Bacteria</taxon>
        <taxon>Bacillati</taxon>
        <taxon>Bacillota</taxon>
        <taxon>Bacilli</taxon>
        <taxon>Bacillales</taxon>
        <taxon>Bacillaceae</taxon>
        <taxon>Rossellomorea</taxon>
    </lineage>
</organism>
<feature type="signal peptide" evidence="1">
    <location>
        <begin position="1"/>
        <end position="29"/>
    </location>
</feature>
<comment type="caution">
    <text evidence="2">The sequence shown here is derived from an EMBL/GenBank/DDBJ whole genome shotgun (WGS) entry which is preliminary data.</text>
</comment>
<gene>
    <name evidence="2" type="ORF">FZC83_21345</name>
</gene>
<dbReference type="EMBL" id="VTEQ01000010">
    <property type="protein sequence ID" value="TYS48223.1"/>
    <property type="molecule type" value="Genomic_DNA"/>
</dbReference>
<sequence length="168" mass="18718">MKKLIVTILSVIILIFCMVQLKVSASADAQDQALVKEMRQEGYQAVNEAVAKFEKENNLNVKLPEEPIKANINLGKASSIDITIKWFDTESSPPISATLTIRKGIKNQFLNKKNAEVVKLSNGAVGFYKKDKYHTITFTSAGLNYQYSTKATSSMSKEEVINLANHFK</sequence>
<dbReference type="AlphaFoldDB" id="A0A5D4R9S9"/>
<dbReference type="RefSeq" id="WP_148986117.1">
    <property type="nucleotide sequence ID" value="NZ_JBNILK010000012.1"/>
</dbReference>
<feature type="chain" id="PRO_5038460131" description="DUF4367 domain-containing protein" evidence="1">
    <location>
        <begin position="30"/>
        <end position="168"/>
    </location>
</feature>